<evidence type="ECO:0000259" key="1">
    <source>
        <dbReference type="PROSITE" id="PS51186"/>
    </source>
</evidence>
<dbReference type="PROSITE" id="PS51186">
    <property type="entry name" value="GNAT"/>
    <property type="match status" value="1"/>
</dbReference>
<dbReference type="GO" id="GO:0005737">
    <property type="term" value="C:cytoplasm"/>
    <property type="evidence" value="ECO:0007669"/>
    <property type="project" value="TreeGrafter"/>
</dbReference>
<comment type="caution">
    <text evidence="2">The sequence shown here is derived from an EMBL/GenBank/DDBJ whole genome shotgun (WGS) entry which is preliminary data.</text>
</comment>
<evidence type="ECO:0000313" key="2">
    <source>
        <dbReference type="EMBL" id="GIH14379.1"/>
    </source>
</evidence>
<dbReference type="CDD" id="cd04301">
    <property type="entry name" value="NAT_SF"/>
    <property type="match status" value="1"/>
</dbReference>
<dbReference type="InterPro" id="IPR000182">
    <property type="entry name" value="GNAT_dom"/>
</dbReference>
<accession>A0A8J3VPR7</accession>
<feature type="domain" description="N-acetyltransferase" evidence="1">
    <location>
        <begin position="14"/>
        <end position="171"/>
    </location>
</feature>
<dbReference type="PANTHER" id="PTHR43441:SF10">
    <property type="entry name" value="ACETYLTRANSFERASE"/>
    <property type="match status" value="1"/>
</dbReference>
<gene>
    <name evidence="2" type="ORF">Raf01_25510</name>
</gene>
<dbReference type="Gene3D" id="3.40.630.30">
    <property type="match status" value="1"/>
</dbReference>
<dbReference type="Proteomes" id="UP000642748">
    <property type="component" value="Unassembled WGS sequence"/>
</dbReference>
<dbReference type="GO" id="GO:0008999">
    <property type="term" value="F:protein-N-terminal-alanine acetyltransferase activity"/>
    <property type="evidence" value="ECO:0007669"/>
    <property type="project" value="TreeGrafter"/>
</dbReference>
<dbReference type="InterPro" id="IPR016181">
    <property type="entry name" value="Acyl_CoA_acyltransferase"/>
</dbReference>
<sequence length="181" mass="19414">MDPIEPQLIRTDRLTLLPLRVEHAEELAVALSDPALHTFIGGEPADPRTLRARYERWVAGSPDPAVSWCNWAVRLRDEDRLVGTVQATITGTPDCRTAEIAWVVGTGWQRRGIATEAARALVGWLTGLPVRTVVAHIHPDHRASAAVATAAGLAPTPVYQNGEVRWVGPAGSAPAGSALSR</sequence>
<name>A0A8J3VPR7_9ACTN</name>
<dbReference type="AlphaFoldDB" id="A0A8J3VPR7"/>
<protein>
    <submittedName>
        <fullName evidence="2">Acetyltransferase</fullName>
    </submittedName>
</protein>
<dbReference type="Pfam" id="PF13302">
    <property type="entry name" value="Acetyltransf_3"/>
    <property type="match status" value="1"/>
</dbReference>
<dbReference type="RefSeq" id="WP_203918043.1">
    <property type="nucleotide sequence ID" value="NZ_BONZ01000023.1"/>
</dbReference>
<dbReference type="PANTHER" id="PTHR43441">
    <property type="entry name" value="RIBOSOMAL-PROTEIN-SERINE ACETYLTRANSFERASE"/>
    <property type="match status" value="1"/>
</dbReference>
<keyword evidence="3" id="KW-1185">Reference proteome</keyword>
<proteinExistence type="predicted"/>
<dbReference type="EMBL" id="BONZ01000023">
    <property type="protein sequence ID" value="GIH14379.1"/>
    <property type="molecule type" value="Genomic_DNA"/>
</dbReference>
<dbReference type="InterPro" id="IPR051908">
    <property type="entry name" value="Ribosomal_N-acetyltransferase"/>
</dbReference>
<dbReference type="SUPFAM" id="SSF55729">
    <property type="entry name" value="Acyl-CoA N-acyltransferases (Nat)"/>
    <property type="match status" value="1"/>
</dbReference>
<organism evidence="2 3">
    <name type="scientific">Rugosimonospora africana</name>
    <dbReference type="NCBI Taxonomy" id="556532"/>
    <lineage>
        <taxon>Bacteria</taxon>
        <taxon>Bacillati</taxon>
        <taxon>Actinomycetota</taxon>
        <taxon>Actinomycetes</taxon>
        <taxon>Micromonosporales</taxon>
        <taxon>Micromonosporaceae</taxon>
        <taxon>Rugosimonospora</taxon>
    </lineage>
</organism>
<dbReference type="GO" id="GO:1990189">
    <property type="term" value="F:protein N-terminal-serine acetyltransferase activity"/>
    <property type="evidence" value="ECO:0007669"/>
    <property type="project" value="TreeGrafter"/>
</dbReference>
<evidence type="ECO:0000313" key="3">
    <source>
        <dbReference type="Proteomes" id="UP000642748"/>
    </source>
</evidence>
<reference evidence="2" key="1">
    <citation type="submission" date="2021-01" db="EMBL/GenBank/DDBJ databases">
        <title>Whole genome shotgun sequence of Rugosimonospora africana NBRC 104875.</title>
        <authorList>
            <person name="Komaki H."/>
            <person name="Tamura T."/>
        </authorList>
    </citation>
    <scope>NUCLEOTIDE SEQUENCE</scope>
    <source>
        <strain evidence="2">NBRC 104875</strain>
    </source>
</reference>